<organism evidence="1 2">
    <name type="scientific">Pseudonocardia eucalypti</name>
    <dbReference type="NCBI Taxonomy" id="648755"/>
    <lineage>
        <taxon>Bacteria</taxon>
        <taxon>Bacillati</taxon>
        <taxon>Actinomycetota</taxon>
        <taxon>Actinomycetes</taxon>
        <taxon>Pseudonocardiales</taxon>
        <taxon>Pseudonocardiaceae</taxon>
        <taxon>Pseudonocardia</taxon>
    </lineage>
</organism>
<accession>A0ABP9QJG5</accession>
<sequence length="68" mass="7218">MRGRCRASGSQTGRHPISVDQVGGRLVAHALSVETFYVAETAMGLVYGIHLVVDQALVDDVADHLLAS</sequence>
<protein>
    <submittedName>
        <fullName evidence="1">Uncharacterized protein</fullName>
    </submittedName>
</protein>
<name>A0ABP9QJG5_9PSEU</name>
<dbReference type="EMBL" id="BAABJP010000029">
    <property type="protein sequence ID" value="GAA5162975.1"/>
    <property type="molecule type" value="Genomic_DNA"/>
</dbReference>
<dbReference type="Proteomes" id="UP001428817">
    <property type="component" value="Unassembled WGS sequence"/>
</dbReference>
<proteinExistence type="predicted"/>
<comment type="caution">
    <text evidence="1">The sequence shown here is derived from an EMBL/GenBank/DDBJ whole genome shotgun (WGS) entry which is preliminary data.</text>
</comment>
<reference evidence="2" key="1">
    <citation type="journal article" date="2019" name="Int. J. Syst. Evol. Microbiol.">
        <title>The Global Catalogue of Microorganisms (GCM) 10K type strain sequencing project: providing services to taxonomists for standard genome sequencing and annotation.</title>
        <authorList>
            <consortium name="The Broad Institute Genomics Platform"/>
            <consortium name="The Broad Institute Genome Sequencing Center for Infectious Disease"/>
            <person name="Wu L."/>
            <person name="Ma J."/>
        </authorList>
    </citation>
    <scope>NUCLEOTIDE SEQUENCE [LARGE SCALE GENOMIC DNA]</scope>
    <source>
        <strain evidence="2">JCM 18303</strain>
    </source>
</reference>
<keyword evidence="2" id="KW-1185">Reference proteome</keyword>
<evidence type="ECO:0000313" key="2">
    <source>
        <dbReference type="Proteomes" id="UP001428817"/>
    </source>
</evidence>
<gene>
    <name evidence="1" type="ORF">GCM10023321_49190</name>
</gene>
<evidence type="ECO:0000313" key="1">
    <source>
        <dbReference type="EMBL" id="GAA5162975.1"/>
    </source>
</evidence>